<name>A0A4R1F1T3_9NOCA</name>
<dbReference type="EMBL" id="SMFR01000013">
    <property type="protein sequence ID" value="TCJ88096.1"/>
    <property type="molecule type" value="Genomic_DNA"/>
</dbReference>
<sequence>MLKVALEVSGDVPESGWAGQYAGSGRESADRVMWERLRAVQAQAQIHATLALNATAGAR</sequence>
<dbReference type="STRING" id="1210063.GCA_001612665_06527"/>
<comment type="caution">
    <text evidence="1">The sequence shown here is derived from an EMBL/GenBank/DDBJ whole genome shotgun (WGS) entry which is preliminary data.</text>
</comment>
<protein>
    <submittedName>
        <fullName evidence="1">Uncharacterized protein</fullName>
    </submittedName>
</protein>
<accession>A0A4R1F1T3</accession>
<dbReference type="Proteomes" id="UP000294856">
    <property type="component" value="Unassembled WGS sequence"/>
</dbReference>
<evidence type="ECO:0000313" key="1">
    <source>
        <dbReference type="EMBL" id="TCJ88096.1"/>
    </source>
</evidence>
<organism evidence="1 2">
    <name type="scientific">Nocardia alba</name>
    <dbReference type="NCBI Taxonomy" id="225051"/>
    <lineage>
        <taxon>Bacteria</taxon>
        <taxon>Bacillati</taxon>
        <taxon>Actinomycetota</taxon>
        <taxon>Actinomycetes</taxon>
        <taxon>Mycobacteriales</taxon>
        <taxon>Nocardiaceae</taxon>
        <taxon>Nocardia</taxon>
    </lineage>
</organism>
<keyword evidence="2" id="KW-1185">Reference proteome</keyword>
<dbReference type="AlphaFoldDB" id="A0A4R1F1T3"/>
<evidence type="ECO:0000313" key="2">
    <source>
        <dbReference type="Proteomes" id="UP000294856"/>
    </source>
</evidence>
<proteinExistence type="predicted"/>
<reference evidence="1 2" key="1">
    <citation type="submission" date="2019-03" db="EMBL/GenBank/DDBJ databases">
        <title>Genomic Encyclopedia of Type Strains, Phase IV (KMG-IV): sequencing the most valuable type-strain genomes for metagenomic binning, comparative biology and taxonomic classification.</title>
        <authorList>
            <person name="Goeker M."/>
        </authorList>
    </citation>
    <scope>NUCLEOTIDE SEQUENCE [LARGE SCALE GENOMIC DNA]</scope>
    <source>
        <strain evidence="1 2">DSM 44684</strain>
    </source>
</reference>
<gene>
    <name evidence="1" type="ORF">DFR71_6638</name>
</gene>